<accession>A0A3M2RIX0</accession>
<sequence length="400" mass="44231">MDIEPLCPIDDRRTARELMVKLIIAHFTAVAAFCNYLSLRNFDLASIEPILFLFCPLIVPIQIFLGLLFITGVCIENIVTGRLSLGDAWSTYTRRLRTLLGKKAGTRQSSNLTRSPTGSLESGGAGQVAGSRLAKVYVTAGRLLLVLGTLFQCVATIFLYARRIDKMGWDSLSAVDFRTFELAIGGAAVSVLSAALLLNLPGFGQATQEISGGHIDASLPSFAGDPQRSCRWWFLGYSENRGLWTCIIPIYALCNLACMSNGTLVVTQRTHWILLEIFLQNSLLLSKFVFLAGILGVILASYAWIKGRTSPKTNPRIGLKQFLEFLILPPMVYLGCTLVMPTCMSFGWVVVGSPFEVLWVKGFEAYDVWEVFEFADSADEARACPTLWKDTVSEYLWSLM</sequence>
<evidence type="ECO:0000313" key="4">
    <source>
        <dbReference type="Proteomes" id="UP000277212"/>
    </source>
</evidence>
<protein>
    <submittedName>
        <fullName evidence="3">Uncharacterized protein</fullName>
    </submittedName>
</protein>
<feature type="transmembrane region" description="Helical" evidence="2">
    <location>
        <begin position="326"/>
        <end position="351"/>
    </location>
</feature>
<feature type="transmembrane region" description="Helical" evidence="2">
    <location>
        <begin position="50"/>
        <end position="75"/>
    </location>
</feature>
<evidence type="ECO:0000256" key="1">
    <source>
        <dbReference type="SAM" id="MobiDB-lite"/>
    </source>
</evidence>
<keyword evidence="4" id="KW-1185">Reference proteome</keyword>
<keyword evidence="2" id="KW-1133">Transmembrane helix</keyword>
<feature type="region of interest" description="Disordered" evidence="1">
    <location>
        <begin position="105"/>
        <end position="126"/>
    </location>
</feature>
<dbReference type="STRING" id="2010991.A0A3M2RIX0"/>
<dbReference type="OrthoDB" id="10250990at2759"/>
<evidence type="ECO:0000256" key="2">
    <source>
        <dbReference type="SAM" id="Phobius"/>
    </source>
</evidence>
<comment type="caution">
    <text evidence="3">The sequence shown here is derived from an EMBL/GenBank/DDBJ whole genome shotgun (WGS) entry which is preliminary data.</text>
</comment>
<feature type="transmembrane region" description="Helical" evidence="2">
    <location>
        <begin position="18"/>
        <end position="38"/>
    </location>
</feature>
<feature type="transmembrane region" description="Helical" evidence="2">
    <location>
        <begin position="143"/>
        <end position="162"/>
    </location>
</feature>
<reference evidence="3 4" key="1">
    <citation type="submission" date="2017-06" db="EMBL/GenBank/DDBJ databases">
        <title>Comparative genomic analysis of Ambrosia Fusariam Clade fungi.</title>
        <authorList>
            <person name="Stajich J.E."/>
            <person name="Carrillo J."/>
            <person name="Kijimoto T."/>
            <person name="Eskalen A."/>
            <person name="O'Donnell K."/>
            <person name="Kasson M."/>
        </authorList>
    </citation>
    <scope>NUCLEOTIDE SEQUENCE [LARGE SCALE GENOMIC DNA]</scope>
    <source>
        <strain evidence="3">UCR3666</strain>
    </source>
</reference>
<proteinExistence type="predicted"/>
<gene>
    <name evidence="3" type="ORF">CDV36_014063</name>
</gene>
<feature type="transmembrane region" description="Helical" evidence="2">
    <location>
        <begin position="242"/>
        <end position="264"/>
    </location>
</feature>
<dbReference type="Proteomes" id="UP000277212">
    <property type="component" value="Unassembled WGS sequence"/>
</dbReference>
<feature type="transmembrane region" description="Helical" evidence="2">
    <location>
        <begin position="182"/>
        <end position="200"/>
    </location>
</feature>
<evidence type="ECO:0000313" key="3">
    <source>
        <dbReference type="EMBL" id="RMJ05276.1"/>
    </source>
</evidence>
<dbReference type="EMBL" id="NKUJ01000423">
    <property type="protein sequence ID" value="RMJ05276.1"/>
    <property type="molecule type" value="Genomic_DNA"/>
</dbReference>
<name>A0A3M2RIX0_9HYPO</name>
<dbReference type="AlphaFoldDB" id="A0A3M2RIX0"/>
<keyword evidence="2" id="KW-0812">Transmembrane</keyword>
<keyword evidence="2" id="KW-0472">Membrane</keyword>
<feature type="transmembrane region" description="Helical" evidence="2">
    <location>
        <begin position="284"/>
        <end position="305"/>
    </location>
</feature>
<feature type="compositionally biased region" description="Polar residues" evidence="1">
    <location>
        <begin position="106"/>
        <end position="120"/>
    </location>
</feature>
<organism evidence="3 4">
    <name type="scientific">Fusarium kuroshium</name>
    <dbReference type="NCBI Taxonomy" id="2010991"/>
    <lineage>
        <taxon>Eukaryota</taxon>
        <taxon>Fungi</taxon>
        <taxon>Dikarya</taxon>
        <taxon>Ascomycota</taxon>
        <taxon>Pezizomycotina</taxon>
        <taxon>Sordariomycetes</taxon>
        <taxon>Hypocreomycetidae</taxon>
        <taxon>Hypocreales</taxon>
        <taxon>Nectriaceae</taxon>
        <taxon>Fusarium</taxon>
        <taxon>Fusarium solani species complex</taxon>
    </lineage>
</organism>